<feature type="compositionally biased region" description="Basic and acidic residues" evidence="2">
    <location>
        <begin position="652"/>
        <end position="671"/>
    </location>
</feature>
<feature type="compositionally biased region" description="Polar residues" evidence="2">
    <location>
        <begin position="639"/>
        <end position="651"/>
    </location>
</feature>
<feature type="compositionally biased region" description="Polar residues" evidence="2">
    <location>
        <begin position="672"/>
        <end position="693"/>
    </location>
</feature>
<feature type="compositionally biased region" description="Low complexity" evidence="2">
    <location>
        <begin position="20"/>
        <end position="38"/>
    </location>
</feature>
<keyword evidence="4" id="KW-1185">Reference proteome</keyword>
<organism evidence="3 4">
    <name type="scientific">Elysia crispata</name>
    <name type="common">lettuce slug</name>
    <dbReference type="NCBI Taxonomy" id="231223"/>
    <lineage>
        <taxon>Eukaryota</taxon>
        <taxon>Metazoa</taxon>
        <taxon>Spiralia</taxon>
        <taxon>Lophotrochozoa</taxon>
        <taxon>Mollusca</taxon>
        <taxon>Gastropoda</taxon>
        <taxon>Heterobranchia</taxon>
        <taxon>Euthyneura</taxon>
        <taxon>Panpulmonata</taxon>
        <taxon>Sacoglossa</taxon>
        <taxon>Placobranchoidea</taxon>
        <taxon>Plakobranchidae</taxon>
        <taxon>Elysia</taxon>
    </lineage>
</organism>
<dbReference type="EMBL" id="JAWDGP010005148">
    <property type="protein sequence ID" value="KAK3759246.1"/>
    <property type="molecule type" value="Genomic_DNA"/>
</dbReference>
<sequence>MNVNYADAVIEAWTQTSAKSGFSGASSTASSCSGSVHSIHGFPNRQAIKNGGLPGKRRHNNNTSGNKNKIVLKSDKNNNTDAGGAKGMTTVGSETVSLTLKIPSTVDSAHLHPRGQKNSGVSKVRPDSGSLNIQGKLDGVCRVSTKGKELKDSTNDPQAGAPASPNQSAAGLQQKRGFHGRPPIKPAAAKGEHPGSRQSAKNSDARKPSPAAITPHLRSPDLDMQVVLEDADGRGASETLFIAPPGRGKASPDVQLLLSGAGFAVDKNSRRTGASLSGHRHKTKMVTSRSDSKVLLGQRHSPTHARHCDACAIDNVRLWLRRTTSAAARHEDEVKHTSLQAFFEPLQLIKAVGPEESHQVYVVNKDVKKAGDSNKHPREPATVHMVTLPRTGLIKLTGLAYEFDNPGYYDDRKERRGDAPHPNFSSCFPPALSNACAAIELVQPKMSTRVVVKTKGQFSPKRWPPEYYAFIAYFPLTRWGLAVTTSAKTLQNVRPRIIPESCAPPVIRAPRAEKILGPYEIPVRPGIRSTQHLPGIRARTAGCPSTESERVEQQRFREEVYGTALPAPACDLFRGPLIRNKSIIKQVRCGEQRLQAELQQLEAKHQTESATYKTFVGGLLEFEMPEVPNLNSNMQRFLGVSSPNSRNTKTTNGEKSRTQEETGLLNREKSKSVTLVQDKTSQWTPRSTLSERQPQALGLSCSTIPKGHVEPYTPSPLQSPRTAFVTTEFLQKKLKAAHTGLGGAGGEPPDRDVRGQLHSPHAHVVRDGGAEDFDEDELYHTMTEYGLYQELGKSNGLHVNKADHQSKSAKSVILPELAPY</sequence>
<evidence type="ECO:0000256" key="2">
    <source>
        <dbReference type="SAM" id="MobiDB-lite"/>
    </source>
</evidence>
<feature type="region of interest" description="Disordered" evidence="2">
    <location>
        <begin position="639"/>
        <end position="695"/>
    </location>
</feature>
<comment type="caution">
    <text evidence="3">The sequence shown here is derived from an EMBL/GenBank/DDBJ whole genome shotgun (WGS) entry which is preliminary data.</text>
</comment>
<feature type="coiled-coil region" evidence="1">
    <location>
        <begin position="584"/>
        <end position="611"/>
    </location>
</feature>
<proteinExistence type="predicted"/>
<feature type="region of interest" description="Disordered" evidence="2">
    <location>
        <begin position="20"/>
        <end position="89"/>
    </location>
</feature>
<keyword evidence="1" id="KW-0175">Coiled coil</keyword>
<feature type="region of interest" description="Disordered" evidence="2">
    <location>
        <begin position="271"/>
        <end position="294"/>
    </location>
</feature>
<gene>
    <name evidence="3" type="ORF">RRG08_008060</name>
</gene>
<accession>A0AAE0YYZ6</accession>
<dbReference type="AlphaFoldDB" id="A0AAE0YYZ6"/>
<evidence type="ECO:0000313" key="4">
    <source>
        <dbReference type="Proteomes" id="UP001283361"/>
    </source>
</evidence>
<dbReference type="Proteomes" id="UP001283361">
    <property type="component" value="Unassembled WGS sequence"/>
</dbReference>
<protein>
    <submittedName>
        <fullName evidence="3">Uncharacterized protein</fullName>
    </submittedName>
</protein>
<feature type="region of interest" description="Disordered" evidence="2">
    <location>
        <begin position="104"/>
        <end position="222"/>
    </location>
</feature>
<evidence type="ECO:0000256" key="1">
    <source>
        <dbReference type="SAM" id="Coils"/>
    </source>
</evidence>
<name>A0AAE0YYZ6_9GAST</name>
<evidence type="ECO:0000313" key="3">
    <source>
        <dbReference type="EMBL" id="KAK3759246.1"/>
    </source>
</evidence>
<reference evidence="3" key="1">
    <citation type="journal article" date="2023" name="G3 (Bethesda)">
        <title>A reference genome for the long-term kleptoplast-retaining sea slug Elysia crispata morphotype clarki.</title>
        <authorList>
            <person name="Eastman K.E."/>
            <person name="Pendleton A.L."/>
            <person name="Shaikh M.A."/>
            <person name="Suttiyut T."/>
            <person name="Ogas R."/>
            <person name="Tomko P."/>
            <person name="Gavelis G."/>
            <person name="Widhalm J.R."/>
            <person name="Wisecaver J.H."/>
        </authorList>
    </citation>
    <scope>NUCLEOTIDE SEQUENCE</scope>
    <source>
        <strain evidence="3">ECLA1</strain>
    </source>
</reference>